<dbReference type="PANTHER" id="PTHR37844">
    <property type="entry name" value="SER/THR PROTEIN PHOSPHATASE SUPERFAMILY (AFU_ORTHOLOGUE AFUA_1G14840)"/>
    <property type="match status" value="1"/>
</dbReference>
<evidence type="ECO:0000259" key="1">
    <source>
        <dbReference type="Pfam" id="PF00149"/>
    </source>
</evidence>
<dbReference type="AlphaFoldDB" id="A0A1M6LRT1"/>
<dbReference type="Proteomes" id="UP000184192">
    <property type="component" value="Unassembled WGS sequence"/>
</dbReference>
<organism evidence="2 3">
    <name type="scientific">Bacteroides stercorirosoris</name>
    <dbReference type="NCBI Taxonomy" id="871324"/>
    <lineage>
        <taxon>Bacteria</taxon>
        <taxon>Pseudomonadati</taxon>
        <taxon>Bacteroidota</taxon>
        <taxon>Bacteroidia</taxon>
        <taxon>Bacteroidales</taxon>
        <taxon>Bacteroidaceae</taxon>
        <taxon>Bacteroides</taxon>
    </lineage>
</organism>
<keyword evidence="3" id="KW-1185">Reference proteome</keyword>
<name>A0A1M6LRT1_9BACE</name>
<dbReference type="GeneID" id="92714770"/>
<dbReference type="SUPFAM" id="SSF56300">
    <property type="entry name" value="Metallo-dependent phosphatases"/>
    <property type="match status" value="1"/>
</dbReference>
<dbReference type="RefSeq" id="WP_025835068.1">
    <property type="nucleotide sequence ID" value="NZ_FQZN01000054.1"/>
</dbReference>
<dbReference type="Pfam" id="PF00149">
    <property type="entry name" value="Metallophos"/>
    <property type="match status" value="1"/>
</dbReference>
<dbReference type="InterPro" id="IPR004843">
    <property type="entry name" value="Calcineurin-like_PHP"/>
</dbReference>
<dbReference type="EMBL" id="FQZN01000054">
    <property type="protein sequence ID" value="SHJ73865.1"/>
    <property type="molecule type" value="Genomic_DNA"/>
</dbReference>
<dbReference type="PANTHER" id="PTHR37844:SF1">
    <property type="entry name" value="CALCINEURIN-LIKE PHOSPHOESTERASE DOMAIN-CONTAINING PROTEIN"/>
    <property type="match status" value="1"/>
</dbReference>
<accession>A0A1M6LRT1</accession>
<proteinExistence type="predicted"/>
<dbReference type="eggNOG" id="COG1409">
    <property type="taxonomic scope" value="Bacteria"/>
</dbReference>
<reference evidence="3" key="1">
    <citation type="submission" date="2016-11" db="EMBL/GenBank/DDBJ databases">
        <authorList>
            <person name="Varghese N."/>
            <person name="Submissions S."/>
        </authorList>
    </citation>
    <scope>NUCLEOTIDE SEQUENCE [LARGE SCALE GENOMIC DNA]</scope>
    <source>
        <strain evidence="3">DSM 26884</strain>
    </source>
</reference>
<dbReference type="InterPro" id="IPR029052">
    <property type="entry name" value="Metallo-depent_PP-like"/>
</dbReference>
<protein>
    <submittedName>
        <fullName evidence="2">Calcineurin-like phosphoesterase</fullName>
    </submittedName>
</protein>
<dbReference type="GO" id="GO:0016787">
    <property type="term" value="F:hydrolase activity"/>
    <property type="evidence" value="ECO:0007669"/>
    <property type="project" value="InterPro"/>
</dbReference>
<gene>
    <name evidence="2" type="ORF">SAMN05444350_1544</name>
</gene>
<evidence type="ECO:0000313" key="2">
    <source>
        <dbReference type="EMBL" id="SHJ73865.1"/>
    </source>
</evidence>
<feature type="domain" description="Calcineurin-like phosphoesterase" evidence="1">
    <location>
        <begin position="1"/>
        <end position="217"/>
    </location>
</feature>
<dbReference type="Gene3D" id="3.60.21.10">
    <property type="match status" value="1"/>
</dbReference>
<sequence>MRIQYMSDLHFEFKENSRCIKQNRFPVTGDILVLAGGIFYLKDRVAPLGNFWEWASKNYRQVLIVPGNHEYYNYCDVMERGLQWRWMFKENVGYYQNQVLRIDDTDFIMSTFWSHIEPADEYFVWKGLNDFRQTMYKGKLLQTEAYNQMHDFCLGHIKKSLAESTAEHIVVVTHHLPTLQVVAPQHKGSVLNSAFASEYGDLIGNSRINAWIYRHSHTNIDTEIGSTKVICNQMGYAFENEHVINGFDPGRFLTIENE</sequence>
<evidence type="ECO:0000313" key="3">
    <source>
        <dbReference type="Proteomes" id="UP000184192"/>
    </source>
</evidence>